<gene>
    <name evidence="2" type="ORF">U14_05032</name>
</gene>
<dbReference type="Proteomes" id="UP000030700">
    <property type="component" value="Unassembled WGS sequence"/>
</dbReference>
<evidence type="ECO:0000313" key="2">
    <source>
        <dbReference type="EMBL" id="GAK53758.1"/>
    </source>
</evidence>
<feature type="transmembrane region" description="Helical" evidence="1">
    <location>
        <begin position="30"/>
        <end position="51"/>
    </location>
</feature>
<protein>
    <recommendedName>
        <fullName evidence="4">DUF2304 domain-containing protein</fullName>
    </recommendedName>
</protein>
<keyword evidence="1" id="KW-0472">Membrane</keyword>
<feature type="transmembrane region" description="Helical" evidence="1">
    <location>
        <begin position="6"/>
        <end position="23"/>
    </location>
</feature>
<keyword evidence="3" id="KW-1185">Reference proteome</keyword>
<dbReference type="EMBL" id="DF820460">
    <property type="protein sequence ID" value="GAK53758.1"/>
    <property type="molecule type" value="Genomic_DNA"/>
</dbReference>
<reference evidence="2" key="1">
    <citation type="journal article" date="2015" name="PeerJ">
        <title>First genomic representation of candidate bacterial phylum KSB3 points to enhanced environmental sensing as a trigger of wastewater bulking.</title>
        <authorList>
            <person name="Sekiguchi Y."/>
            <person name="Ohashi A."/>
            <person name="Parks D.H."/>
            <person name="Yamauchi T."/>
            <person name="Tyson G.W."/>
            <person name="Hugenholtz P."/>
        </authorList>
    </citation>
    <scope>NUCLEOTIDE SEQUENCE [LARGE SCALE GENOMIC DNA]</scope>
</reference>
<dbReference type="InterPro" id="IPR019277">
    <property type="entry name" value="DUF2304"/>
</dbReference>
<dbReference type="Pfam" id="PF10066">
    <property type="entry name" value="DUF2304"/>
    <property type="match status" value="1"/>
</dbReference>
<dbReference type="HOGENOM" id="CLU_2091969_0_0_0"/>
<keyword evidence="1" id="KW-1133">Transmembrane helix</keyword>
<dbReference type="AlphaFoldDB" id="A0A081BQS7"/>
<evidence type="ECO:0000256" key="1">
    <source>
        <dbReference type="SAM" id="Phobius"/>
    </source>
</evidence>
<feature type="transmembrane region" description="Helical" evidence="1">
    <location>
        <begin position="63"/>
        <end position="82"/>
    </location>
</feature>
<evidence type="ECO:0008006" key="4">
    <source>
        <dbReference type="Google" id="ProtNLM"/>
    </source>
</evidence>
<sequence>MPMVPFQWFLVIIAQLILLRIVIKRFQQHTISSFDLVILASLDIGFCFFVISPEILERLSHRVGVLSIFLYGGILTLFFLVFKLFAKLEKIREDITKLNRAIVLKEFREQQNKEAR</sequence>
<keyword evidence="1" id="KW-0812">Transmembrane</keyword>
<proteinExistence type="predicted"/>
<organism evidence="2">
    <name type="scientific">Candidatus Moduliflexus flocculans</name>
    <dbReference type="NCBI Taxonomy" id="1499966"/>
    <lineage>
        <taxon>Bacteria</taxon>
        <taxon>Candidatus Moduliflexota</taxon>
        <taxon>Candidatus Moduliflexia</taxon>
        <taxon>Candidatus Moduliflexales</taxon>
        <taxon>Candidatus Moduliflexaceae</taxon>
    </lineage>
</organism>
<accession>A0A081BQS7</accession>
<evidence type="ECO:0000313" key="3">
    <source>
        <dbReference type="Proteomes" id="UP000030700"/>
    </source>
</evidence>
<name>A0A081BQS7_9BACT</name>
<dbReference type="STRING" id="1499966.U14_05032"/>